<dbReference type="Proteomes" id="UP001055439">
    <property type="component" value="Chromosome 6"/>
</dbReference>
<evidence type="ECO:0000313" key="9">
    <source>
        <dbReference type="Proteomes" id="UP001055439"/>
    </source>
</evidence>
<dbReference type="PANTHER" id="PTHR31218">
    <property type="entry name" value="WAT1-RELATED PROTEIN"/>
    <property type="match status" value="1"/>
</dbReference>
<feature type="transmembrane region" description="Helical" evidence="6">
    <location>
        <begin position="596"/>
        <end position="616"/>
    </location>
</feature>
<feature type="transmembrane region" description="Helical" evidence="6">
    <location>
        <begin position="181"/>
        <end position="201"/>
    </location>
</feature>
<protein>
    <submittedName>
        <fullName evidence="8">EamA-like transporter family</fullName>
    </submittedName>
</protein>
<feature type="domain" description="EamA" evidence="7">
    <location>
        <begin position="7"/>
        <end position="135"/>
    </location>
</feature>
<dbReference type="InterPro" id="IPR037185">
    <property type="entry name" value="EmrE-like"/>
</dbReference>
<feature type="transmembrane region" description="Helical" evidence="6">
    <location>
        <begin position="654"/>
        <end position="673"/>
    </location>
</feature>
<keyword evidence="5 6" id="KW-0472">Membrane</keyword>
<feature type="domain" description="EamA" evidence="7">
    <location>
        <begin position="183"/>
        <end position="321"/>
    </location>
</feature>
<comment type="subcellular location">
    <subcellularLocation>
        <location evidence="1">Membrane</location>
        <topology evidence="1">Multi-pass membrane protein</topology>
    </subcellularLocation>
</comment>
<feature type="transmembrane region" description="Helical" evidence="6">
    <location>
        <begin position="278"/>
        <end position="297"/>
    </location>
</feature>
<reference evidence="8" key="1">
    <citation type="submission" date="2022-05" db="EMBL/GenBank/DDBJ databases">
        <title>The Musa troglodytarum L. genome provides insights into the mechanism of non-climacteric behaviour and enrichment of carotenoids.</title>
        <authorList>
            <person name="Wang J."/>
        </authorList>
    </citation>
    <scope>NUCLEOTIDE SEQUENCE</scope>
    <source>
        <tissue evidence="8">Leaf</tissue>
    </source>
</reference>
<keyword evidence="4 6" id="KW-1133">Transmembrane helix</keyword>
<feature type="transmembrane region" description="Helical" evidence="6">
    <location>
        <begin position="93"/>
        <end position="117"/>
    </location>
</feature>
<feature type="transmembrane region" description="Helical" evidence="6">
    <location>
        <begin position="7"/>
        <end position="28"/>
    </location>
</feature>
<feature type="transmembrane region" description="Helical" evidence="6">
    <location>
        <begin position="356"/>
        <end position="377"/>
    </location>
</feature>
<dbReference type="GO" id="GO:0022857">
    <property type="term" value="F:transmembrane transporter activity"/>
    <property type="evidence" value="ECO:0007669"/>
    <property type="project" value="InterPro"/>
</dbReference>
<dbReference type="AlphaFoldDB" id="A0A9E7KAY8"/>
<dbReference type="SUPFAM" id="SSF103481">
    <property type="entry name" value="Multidrug resistance efflux transporter EmrE"/>
    <property type="match status" value="4"/>
</dbReference>
<proteinExistence type="inferred from homology"/>
<dbReference type="GO" id="GO:0016020">
    <property type="term" value="C:membrane"/>
    <property type="evidence" value="ECO:0007669"/>
    <property type="project" value="UniProtKB-SubCell"/>
</dbReference>
<feature type="transmembrane region" description="Helical" evidence="6">
    <location>
        <begin position="531"/>
        <end position="551"/>
    </location>
</feature>
<feature type="transmembrane region" description="Helical" evidence="6">
    <location>
        <begin position="383"/>
        <end position="405"/>
    </location>
</feature>
<feature type="transmembrane region" description="Helical" evidence="6">
    <location>
        <begin position="628"/>
        <end position="648"/>
    </location>
</feature>
<name>A0A9E7KAY8_9LILI</name>
<dbReference type="EMBL" id="CP097508">
    <property type="protein sequence ID" value="URE10987.1"/>
    <property type="molecule type" value="Genomic_DNA"/>
</dbReference>
<sequence length="697" mass="76659">MAANKPYVAAVLIQLAYAGFYVISKAAFDKGMSTYVFIFYRQAAASVLLAPLAVIFERKSAHPLTFMMSLKLFLLALLGITWSLNMYNIGLKYTSASVASAATNSIPVFTFFLAVLLRMESIKTRSLSGICKAVGVTICLAGVVTIALYRGPHIHPFNLLPHHGHSTSNQDHALAHSKATWIKGSFFMIIANLTWSLWLVLQGIVLKEYPSKLLFTTLQSLFSTFQSLFVAMAFERDSSKWKLHLDMGLLAILYCGLVITGVSFYLQSWCIEKKGPVFAAIFTPLAFVFTMFCSTIFLGEMIYLGSVIGGILMVGGLYSVLWGKSKESMTCEGSIEDGKPATPIASWLPMAAPKPYVAAVLVQLTSTGYFVISKAAFDKGLSTFVFIFYRLAAASLLLAPLAVIFERRRSPPLTVMTALKLFMHAMLGMTFSLNLYNVGVKYTSASVASATTNSVPVFTVFFAVLFRMESIKMKSFSGLGKALGVVLCLAGVVMTALYRGPRIHPLNLHFLSGHHRMNHLDEEPSVSKTTWIKGTLFVITATMSWSLWLVLQGILMREYPSKLLFTTFECLFATVQSIFVAMAFERDTSKWKLQPDVGLLAIFYCGFVVTGVAFYIQIWCIEKKGPVFLAVFTPLTLVFTIICSSIFLGEMISLGSILGGLLMVGGLYCVLWGKNKESVTREASVEDANSHAQKEAT</sequence>
<feature type="domain" description="EamA" evidence="7">
    <location>
        <begin position="533"/>
        <end position="671"/>
    </location>
</feature>
<evidence type="ECO:0000256" key="6">
    <source>
        <dbReference type="SAM" id="Phobius"/>
    </source>
</evidence>
<dbReference type="Pfam" id="PF00892">
    <property type="entry name" value="EamA"/>
    <property type="match status" value="4"/>
</dbReference>
<feature type="transmembrane region" description="Helical" evidence="6">
    <location>
        <begin position="303"/>
        <end position="321"/>
    </location>
</feature>
<dbReference type="InterPro" id="IPR030184">
    <property type="entry name" value="WAT1-related"/>
</dbReference>
<evidence type="ECO:0000256" key="4">
    <source>
        <dbReference type="ARBA" id="ARBA00022989"/>
    </source>
</evidence>
<evidence type="ECO:0000256" key="3">
    <source>
        <dbReference type="ARBA" id="ARBA00022692"/>
    </source>
</evidence>
<keyword evidence="9" id="KW-1185">Reference proteome</keyword>
<feature type="transmembrane region" description="Helical" evidence="6">
    <location>
        <begin position="417"/>
        <end position="436"/>
    </location>
</feature>
<keyword evidence="3 6" id="KW-0812">Transmembrane</keyword>
<feature type="transmembrane region" description="Helical" evidence="6">
    <location>
        <begin position="129"/>
        <end position="149"/>
    </location>
</feature>
<evidence type="ECO:0000256" key="1">
    <source>
        <dbReference type="ARBA" id="ARBA00004141"/>
    </source>
</evidence>
<evidence type="ECO:0000313" key="8">
    <source>
        <dbReference type="EMBL" id="URE10987.1"/>
    </source>
</evidence>
<gene>
    <name evidence="8" type="ORF">MUK42_23028</name>
</gene>
<feature type="transmembrane region" description="Helical" evidence="6">
    <location>
        <begin position="34"/>
        <end position="56"/>
    </location>
</feature>
<feature type="domain" description="EamA" evidence="7">
    <location>
        <begin position="356"/>
        <end position="495"/>
    </location>
</feature>
<accession>A0A9E7KAY8</accession>
<feature type="transmembrane region" description="Helical" evidence="6">
    <location>
        <begin position="213"/>
        <end position="234"/>
    </location>
</feature>
<evidence type="ECO:0000259" key="7">
    <source>
        <dbReference type="Pfam" id="PF00892"/>
    </source>
</evidence>
<feature type="transmembrane region" description="Helical" evidence="6">
    <location>
        <begin position="246"/>
        <end position="266"/>
    </location>
</feature>
<organism evidence="8 9">
    <name type="scientific">Musa troglodytarum</name>
    <name type="common">fe'i banana</name>
    <dbReference type="NCBI Taxonomy" id="320322"/>
    <lineage>
        <taxon>Eukaryota</taxon>
        <taxon>Viridiplantae</taxon>
        <taxon>Streptophyta</taxon>
        <taxon>Embryophyta</taxon>
        <taxon>Tracheophyta</taxon>
        <taxon>Spermatophyta</taxon>
        <taxon>Magnoliopsida</taxon>
        <taxon>Liliopsida</taxon>
        <taxon>Zingiberales</taxon>
        <taxon>Musaceae</taxon>
        <taxon>Musa</taxon>
    </lineage>
</organism>
<dbReference type="InterPro" id="IPR000620">
    <property type="entry name" value="EamA_dom"/>
</dbReference>
<evidence type="ECO:0000256" key="5">
    <source>
        <dbReference type="ARBA" id="ARBA00023136"/>
    </source>
</evidence>
<feature type="transmembrane region" description="Helical" evidence="6">
    <location>
        <begin position="478"/>
        <end position="498"/>
    </location>
</feature>
<evidence type="ECO:0000256" key="2">
    <source>
        <dbReference type="ARBA" id="ARBA00007635"/>
    </source>
</evidence>
<feature type="transmembrane region" description="Helical" evidence="6">
    <location>
        <begin position="563"/>
        <end position="584"/>
    </location>
</feature>
<feature type="transmembrane region" description="Helical" evidence="6">
    <location>
        <begin position="68"/>
        <end position="87"/>
    </location>
</feature>
<comment type="similarity">
    <text evidence="2">Belongs to the drug/metabolite transporter (DMT) superfamily. Plant drug/metabolite exporter (P-DME) (TC 2.A.7.4) family.</text>
</comment>
<dbReference type="OrthoDB" id="1718296at2759"/>
<feature type="transmembrane region" description="Helical" evidence="6">
    <location>
        <begin position="442"/>
        <end position="466"/>
    </location>
</feature>